<dbReference type="EMBL" id="JARJCM010000375">
    <property type="protein sequence ID" value="KAJ7017853.1"/>
    <property type="molecule type" value="Genomic_DNA"/>
</dbReference>
<protein>
    <submittedName>
        <fullName evidence="4">WD40-repeat-containing domain protein</fullName>
    </submittedName>
</protein>
<dbReference type="PROSITE" id="PS50082">
    <property type="entry name" value="WD_REPEATS_2"/>
    <property type="match status" value="1"/>
</dbReference>
<evidence type="ECO:0000256" key="2">
    <source>
        <dbReference type="ARBA" id="ARBA00022737"/>
    </source>
</evidence>
<evidence type="ECO:0000313" key="4">
    <source>
        <dbReference type="EMBL" id="KAJ7017853.1"/>
    </source>
</evidence>
<organism evidence="4 6">
    <name type="scientific">Mycena alexandri</name>
    <dbReference type="NCBI Taxonomy" id="1745969"/>
    <lineage>
        <taxon>Eukaryota</taxon>
        <taxon>Fungi</taxon>
        <taxon>Dikarya</taxon>
        <taxon>Basidiomycota</taxon>
        <taxon>Agaricomycotina</taxon>
        <taxon>Agaricomycetes</taxon>
        <taxon>Agaricomycetidae</taxon>
        <taxon>Agaricales</taxon>
        <taxon>Marasmiineae</taxon>
        <taxon>Mycenaceae</taxon>
        <taxon>Mycena</taxon>
    </lineage>
</organism>
<keyword evidence="6" id="KW-1185">Reference proteome</keyword>
<comment type="caution">
    <text evidence="4">The sequence shown here is derived from an EMBL/GenBank/DDBJ whole genome shotgun (WGS) entry which is preliminary data.</text>
</comment>
<dbReference type="PANTHER" id="PTHR19848">
    <property type="entry name" value="WD40 REPEAT PROTEIN"/>
    <property type="match status" value="1"/>
</dbReference>
<dbReference type="PANTHER" id="PTHR19848:SF8">
    <property type="entry name" value="F-BOX AND WD REPEAT DOMAIN CONTAINING 7"/>
    <property type="match status" value="1"/>
</dbReference>
<evidence type="ECO:0000256" key="3">
    <source>
        <dbReference type="PROSITE-ProRule" id="PRU00221"/>
    </source>
</evidence>
<dbReference type="InterPro" id="IPR001680">
    <property type="entry name" value="WD40_rpt"/>
</dbReference>
<sequence>MVEMIRASSSPDDPRGKQLCAAKRHWLRVEYNGRADQGIFVARRSSKIIVRQDTGCESKRVPLRVASRLRAARTIDEGESFVFFPTIIRTSPSKQRLNSEELKYNEEKDATIRAHLSVMFSSLRSKTSNYFLHGKLSGHSGGIERLRATEDGRLLASGGSDGTKVWDLGAMRELGSPGSPALRGGTTALVWIKRDDEVSEALFYGTENGYLVCWREAKQNGKAIFVELSSVHLANPAEITGLAFDAPTNRLAVCHRGGLLQVYVVANDMSLQNIFSIMLEEIAPRAVAFGPIWGNQRDLLVFSLYDGHIYTFRGNNGTAVGDWDIGGMIGDIAIDNRKNVLCIDEPSLGTNIYRLDDQACVKTLPVSAKKKEQKTRQVGLLEECKFIVSGSDHGVVYVFNRRSGATVDALRVHPSEYVQTIATAECAGFSTIFAAKSRDLAGPNEIFVWRKKSKHGRSLANMVFELVNGEEARRLRAYNAPQHNEQRTLPTYNVEQRQVHTTPCSTLVLAGLVLARCGALYAHRPRARPTLKLTAISVHVAAIVFGSP</sequence>
<name>A0AAD6RZR8_9AGAR</name>
<feature type="repeat" description="WD" evidence="3">
    <location>
        <begin position="136"/>
        <end position="163"/>
    </location>
</feature>
<keyword evidence="1 3" id="KW-0853">WD repeat</keyword>
<evidence type="ECO:0000313" key="6">
    <source>
        <dbReference type="Proteomes" id="UP001218188"/>
    </source>
</evidence>
<reference evidence="4" key="1">
    <citation type="submission" date="2023-03" db="EMBL/GenBank/DDBJ databases">
        <title>Massive genome expansion in bonnet fungi (Mycena s.s.) driven by repeated elements and novel gene families across ecological guilds.</title>
        <authorList>
            <consortium name="Lawrence Berkeley National Laboratory"/>
            <person name="Harder C.B."/>
            <person name="Miyauchi S."/>
            <person name="Viragh M."/>
            <person name="Kuo A."/>
            <person name="Thoen E."/>
            <person name="Andreopoulos B."/>
            <person name="Lu D."/>
            <person name="Skrede I."/>
            <person name="Drula E."/>
            <person name="Henrissat B."/>
            <person name="Morin E."/>
            <person name="Kohler A."/>
            <person name="Barry K."/>
            <person name="LaButti K."/>
            <person name="Morin E."/>
            <person name="Salamov A."/>
            <person name="Lipzen A."/>
            <person name="Mereny Z."/>
            <person name="Hegedus B."/>
            <person name="Baldrian P."/>
            <person name="Stursova M."/>
            <person name="Weitz H."/>
            <person name="Taylor A."/>
            <person name="Grigoriev I.V."/>
            <person name="Nagy L.G."/>
            <person name="Martin F."/>
            <person name="Kauserud H."/>
        </authorList>
    </citation>
    <scope>NUCLEOTIDE SEQUENCE</scope>
    <source>
        <strain evidence="4">CBHHK200</strain>
    </source>
</reference>
<dbReference type="EMBL" id="JARJCM010000260">
    <property type="protein sequence ID" value="KAJ7020521.1"/>
    <property type="molecule type" value="Genomic_DNA"/>
</dbReference>
<dbReference type="InterPro" id="IPR015943">
    <property type="entry name" value="WD40/YVTN_repeat-like_dom_sf"/>
</dbReference>
<dbReference type="SUPFAM" id="SSF50978">
    <property type="entry name" value="WD40 repeat-like"/>
    <property type="match status" value="1"/>
</dbReference>
<dbReference type="SMART" id="SM00320">
    <property type="entry name" value="WD40"/>
    <property type="match status" value="3"/>
</dbReference>
<dbReference type="InterPro" id="IPR036322">
    <property type="entry name" value="WD40_repeat_dom_sf"/>
</dbReference>
<dbReference type="Pfam" id="PF00400">
    <property type="entry name" value="WD40"/>
    <property type="match status" value="1"/>
</dbReference>
<gene>
    <name evidence="5" type="ORF">C8F04DRAFT_1196562</name>
    <name evidence="4" type="ORF">C8F04DRAFT_1199854</name>
</gene>
<dbReference type="AlphaFoldDB" id="A0AAD6RZR8"/>
<accession>A0AAD6RZR8</accession>
<keyword evidence="2" id="KW-0677">Repeat</keyword>
<evidence type="ECO:0000256" key="1">
    <source>
        <dbReference type="ARBA" id="ARBA00022574"/>
    </source>
</evidence>
<dbReference type="Gene3D" id="2.130.10.10">
    <property type="entry name" value="YVTN repeat-like/Quinoprotein amine dehydrogenase"/>
    <property type="match status" value="1"/>
</dbReference>
<dbReference type="Proteomes" id="UP001218188">
    <property type="component" value="Unassembled WGS sequence"/>
</dbReference>
<evidence type="ECO:0000313" key="5">
    <source>
        <dbReference type="EMBL" id="KAJ7020521.1"/>
    </source>
</evidence>
<proteinExistence type="predicted"/>